<keyword evidence="3" id="KW-1185">Reference proteome</keyword>
<sequence>VHISFAEAQARVCHVLKVWNWVLPPKGMLWLRRRKNHLIKRSKMKKQLTEDRFSSRERGKCSGIQRATTDAQGEEDLATEHDELRLLRPLLGGSLCSRQIFGFEMRAFLTEIPEWLDLRVKLSSI</sequence>
<dbReference type="EMBL" id="JACEIK010000808">
    <property type="protein sequence ID" value="MCD7462498.1"/>
    <property type="molecule type" value="Genomic_DNA"/>
</dbReference>
<organism evidence="2 3">
    <name type="scientific">Datura stramonium</name>
    <name type="common">Jimsonweed</name>
    <name type="synonym">Common thornapple</name>
    <dbReference type="NCBI Taxonomy" id="4076"/>
    <lineage>
        <taxon>Eukaryota</taxon>
        <taxon>Viridiplantae</taxon>
        <taxon>Streptophyta</taxon>
        <taxon>Embryophyta</taxon>
        <taxon>Tracheophyta</taxon>
        <taxon>Spermatophyta</taxon>
        <taxon>Magnoliopsida</taxon>
        <taxon>eudicotyledons</taxon>
        <taxon>Gunneridae</taxon>
        <taxon>Pentapetalae</taxon>
        <taxon>asterids</taxon>
        <taxon>lamiids</taxon>
        <taxon>Solanales</taxon>
        <taxon>Solanaceae</taxon>
        <taxon>Solanoideae</taxon>
        <taxon>Datureae</taxon>
        <taxon>Datura</taxon>
    </lineage>
</organism>
<name>A0ABS8SUU6_DATST</name>
<feature type="compositionally biased region" description="Basic and acidic residues" evidence="1">
    <location>
        <begin position="50"/>
        <end position="60"/>
    </location>
</feature>
<comment type="caution">
    <text evidence="2">The sequence shown here is derived from an EMBL/GenBank/DDBJ whole genome shotgun (WGS) entry which is preliminary data.</text>
</comment>
<accession>A0ABS8SUU6</accession>
<proteinExistence type="predicted"/>
<dbReference type="Proteomes" id="UP000823775">
    <property type="component" value="Unassembled WGS sequence"/>
</dbReference>
<feature type="non-terminal residue" evidence="2">
    <location>
        <position position="1"/>
    </location>
</feature>
<gene>
    <name evidence="2" type="ORF">HAX54_048675</name>
</gene>
<protein>
    <submittedName>
        <fullName evidence="2">Uncharacterized protein</fullName>
    </submittedName>
</protein>
<feature type="region of interest" description="Disordered" evidence="1">
    <location>
        <begin position="50"/>
        <end position="76"/>
    </location>
</feature>
<evidence type="ECO:0000313" key="2">
    <source>
        <dbReference type="EMBL" id="MCD7462498.1"/>
    </source>
</evidence>
<evidence type="ECO:0000313" key="3">
    <source>
        <dbReference type="Proteomes" id="UP000823775"/>
    </source>
</evidence>
<evidence type="ECO:0000256" key="1">
    <source>
        <dbReference type="SAM" id="MobiDB-lite"/>
    </source>
</evidence>
<reference evidence="2 3" key="1">
    <citation type="journal article" date="2021" name="BMC Genomics">
        <title>Datura genome reveals duplications of psychoactive alkaloid biosynthetic genes and high mutation rate following tissue culture.</title>
        <authorList>
            <person name="Rajewski A."/>
            <person name="Carter-House D."/>
            <person name="Stajich J."/>
            <person name="Litt A."/>
        </authorList>
    </citation>
    <scope>NUCLEOTIDE SEQUENCE [LARGE SCALE GENOMIC DNA]</scope>
    <source>
        <strain evidence="2">AR-01</strain>
    </source>
</reference>